<proteinExistence type="predicted"/>
<dbReference type="EMBL" id="LR796279">
    <property type="protein sequence ID" value="CAB4134401.1"/>
    <property type="molecule type" value="Genomic_DNA"/>
</dbReference>
<organism evidence="1">
    <name type="scientific">uncultured Caudovirales phage</name>
    <dbReference type="NCBI Taxonomy" id="2100421"/>
    <lineage>
        <taxon>Viruses</taxon>
        <taxon>Duplodnaviria</taxon>
        <taxon>Heunggongvirae</taxon>
        <taxon>Uroviricota</taxon>
        <taxon>Caudoviricetes</taxon>
        <taxon>Peduoviridae</taxon>
        <taxon>Maltschvirus</taxon>
        <taxon>Maltschvirus maltsch</taxon>
    </lineage>
</organism>
<protein>
    <submittedName>
        <fullName evidence="1">Bacteriophage P22, Gp10, DNA-stabilising</fullName>
    </submittedName>
</protein>
<name>A0A6J5LJN8_9CAUD</name>
<gene>
    <name evidence="1" type="ORF">UFOVP272_56</name>
</gene>
<sequence>MADFGFVGTSYTTPSIYQNDQECINFFAEIDPTKQAGERGIVALYPTPGLLLKTQLAVAEVRGLHTLSGGQILIAVSGSSVYSVNTSMVATLIGTLLSTSGQVSISDNITTNNGLTAYIVDGANRYTWVAATNTFAVLPSSDGPWQGASVTEQVDNYFLYNEPGTQNWACSDLGLASSSLALYGTADGYSDLLVSMIVNQRQVYLLGETTTEVWTDVGNVISGITTFPFQRVPGTSSQKGIGAQFSVARLDGSFVCVTRDNRGDGTIEMMQGYTWVRISTHAVEQSLIDQYTGDAIAYSYQIEGHEMYVCTFPSVGEHGLTWVYDLSTKSWHKWLYWDSDNAVYKRHRSNCGAFFNNMYIVGDYENGKLYSLENEYYTDDGATIRRLRRAKHLTTDLQRQYFEEFQIQFQPGVGLNTGQGDDPQAMLRWSNDGGSTWSNEHWVSIGKIGRYLNRAIWRRLGWSRDRIFEVVLTDPIKAVIVSANLKASAGDN</sequence>
<reference evidence="1" key="1">
    <citation type="submission" date="2020-04" db="EMBL/GenBank/DDBJ databases">
        <authorList>
            <person name="Chiriac C."/>
            <person name="Salcher M."/>
            <person name="Ghai R."/>
            <person name="Kavagutti S V."/>
        </authorList>
    </citation>
    <scope>NUCLEOTIDE SEQUENCE</scope>
</reference>
<evidence type="ECO:0000313" key="1">
    <source>
        <dbReference type="EMBL" id="CAB4134401.1"/>
    </source>
</evidence>
<accession>A0A6J5LJN8</accession>